<evidence type="ECO:0000313" key="1">
    <source>
        <dbReference type="EMBL" id="GAA1971801.1"/>
    </source>
</evidence>
<reference evidence="2" key="1">
    <citation type="journal article" date="2019" name="Int. J. Syst. Evol. Microbiol.">
        <title>The Global Catalogue of Microorganisms (GCM) 10K type strain sequencing project: providing services to taxonomists for standard genome sequencing and annotation.</title>
        <authorList>
            <consortium name="The Broad Institute Genomics Platform"/>
            <consortium name="The Broad Institute Genome Sequencing Center for Infectious Disease"/>
            <person name="Wu L."/>
            <person name="Ma J."/>
        </authorList>
    </citation>
    <scope>NUCLEOTIDE SEQUENCE [LARGE SCALE GENOMIC DNA]</scope>
    <source>
        <strain evidence="2">JCM 14545</strain>
    </source>
</reference>
<protein>
    <submittedName>
        <fullName evidence="1">Uncharacterized protein</fullName>
    </submittedName>
</protein>
<comment type="caution">
    <text evidence="1">The sequence shown here is derived from an EMBL/GenBank/DDBJ whole genome shotgun (WGS) entry which is preliminary data.</text>
</comment>
<name>A0ABP5D384_9PSEU</name>
<sequence>MSAEPRRRPLTAAEMEALAANVAGLLRDLGADLTRESRALRGRALAAL</sequence>
<organism evidence="1 2">
    <name type="scientific">Amycolatopsis minnesotensis</name>
    <dbReference type="NCBI Taxonomy" id="337894"/>
    <lineage>
        <taxon>Bacteria</taxon>
        <taxon>Bacillati</taxon>
        <taxon>Actinomycetota</taxon>
        <taxon>Actinomycetes</taxon>
        <taxon>Pseudonocardiales</taxon>
        <taxon>Pseudonocardiaceae</taxon>
        <taxon>Amycolatopsis</taxon>
    </lineage>
</organism>
<accession>A0ABP5D384</accession>
<dbReference type="EMBL" id="BAAANN010000022">
    <property type="protein sequence ID" value="GAA1971801.1"/>
    <property type="molecule type" value="Genomic_DNA"/>
</dbReference>
<gene>
    <name evidence="1" type="ORF">GCM10009754_52740</name>
</gene>
<dbReference type="Proteomes" id="UP001501116">
    <property type="component" value="Unassembled WGS sequence"/>
</dbReference>
<keyword evidence="2" id="KW-1185">Reference proteome</keyword>
<evidence type="ECO:0000313" key="2">
    <source>
        <dbReference type="Proteomes" id="UP001501116"/>
    </source>
</evidence>
<proteinExistence type="predicted"/>